<dbReference type="PANTHER" id="PTHR34295">
    <property type="entry name" value="BIOTIN TRANSPORTER BIOY"/>
    <property type="match status" value="1"/>
</dbReference>
<dbReference type="PANTHER" id="PTHR34295:SF1">
    <property type="entry name" value="BIOTIN TRANSPORTER BIOY"/>
    <property type="match status" value="1"/>
</dbReference>
<reference evidence="4" key="1">
    <citation type="submission" date="2020-08" db="EMBL/GenBank/DDBJ databases">
        <authorList>
            <person name="Liu C."/>
            <person name="Sun Q."/>
        </authorList>
    </citation>
    <scope>NUCLEOTIDE SEQUENCE</scope>
    <source>
        <strain evidence="4">BX16</strain>
    </source>
</reference>
<dbReference type="InterPro" id="IPR003784">
    <property type="entry name" value="BioY"/>
</dbReference>
<dbReference type="Pfam" id="PF02632">
    <property type="entry name" value="BioY"/>
    <property type="match status" value="1"/>
</dbReference>
<keyword evidence="2" id="KW-1003">Cell membrane</keyword>
<keyword evidence="3" id="KW-1133">Transmembrane helix</keyword>
<name>A0A923NCE4_9FIRM</name>
<keyword evidence="2" id="KW-0813">Transport</keyword>
<dbReference type="AlphaFoldDB" id="A0A923NCE4"/>
<dbReference type="Proteomes" id="UP000644115">
    <property type="component" value="Unassembled WGS sequence"/>
</dbReference>
<gene>
    <name evidence="4" type="ORF">H8876_03825</name>
</gene>
<comment type="similarity">
    <text evidence="1 2">Belongs to the BioY family.</text>
</comment>
<feature type="transmembrane region" description="Helical" evidence="3">
    <location>
        <begin position="94"/>
        <end position="116"/>
    </location>
</feature>
<dbReference type="GO" id="GO:0015225">
    <property type="term" value="F:biotin transmembrane transporter activity"/>
    <property type="evidence" value="ECO:0007669"/>
    <property type="project" value="UniProtKB-UniRule"/>
</dbReference>
<accession>A0A923NCE4</accession>
<comment type="subcellular location">
    <subcellularLocation>
        <location evidence="2">Cell membrane</location>
        <topology evidence="2">Multi-pass membrane protein</topology>
    </subcellularLocation>
</comment>
<sequence length="200" mass="20571">MHQTEQKRYSKTTALVLCGIFAALMAICSFITIPLGFTPVPINLATLGVFLTGGILGKKYGSISLIVYILLGAVGVPVFAGFKGGLGVLAGPTGGYIIGYLAAAFLTGLLVELVFTKTGTDSGQRSAKSSTSRFIDIILAMIAGLAACYALGTAWFMISTGTGLGAALISCVIPFLPGDAAKIIVGALLVQKLRPAIPIR</sequence>
<feature type="transmembrane region" description="Helical" evidence="3">
    <location>
        <begin position="12"/>
        <end position="33"/>
    </location>
</feature>
<dbReference type="PIRSF" id="PIRSF016661">
    <property type="entry name" value="BioY"/>
    <property type="match status" value="1"/>
</dbReference>
<feature type="transmembrane region" description="Helical" evidence="3">
    <location>
        <begin position="164"/>
        <end position="190"/>
    </location>
</feature>
<proteinExistence type="inferred from homology"/>
<dbReference type="Gene3D" id="1.10.1760.20">
    <property type="match status" value="1"/>
</dbReference>
<dbReference type="EMBL" id="JACRWC010000050">
    <property type="protein sequence ID" value="MBC5999127.1"/>
    <property type="molecule type" value="Genomic_DNA"/>
</dbReference>
<organism evidence="4 5">
    <name type="scientific">Lentihominibacter faecis</name>
    <dbReference type="NCBI Taxonomy" id="2764712"/>
    <lineage>
        <taxon>Bacteria</taxon>
        <taxon>Bacillati</taxon>
        <taxon>Bacillota</taxon>
        <taxon>Clostridia</taxon>
        <taxon>Peptostreptococcales</taxon>
        <taxon>Anaerovoracaceae</taxon>
        <taxon>Lentihominibacter</taxon>
    </lineage>
</organism>
<protein>
    <recommendedName>
        <fullName evidence="2">Biotin transporter</fullName>
    </recommendedName>
</protein>
<dbReference type="RefSeq" id="WP_249286598.1">
    <property type="nucleotide sequence ID" value="NZ_JACRWC010000050.1"/>
</dbReference>
<evidence type="ECO:0000256" key="3">
    <source>
        <dbReference type="SAM" id="Phobius"/>
    </source>
</evidence>
<keyword evidence="3" id="KW-0812">Transmembrane</keyword>
<evidence type="ECO:0000256" key="1">
    <source>
        <dbReference type="ARBA" id="ARBA00010692"/>
    </source>
</evidence>
<keyword evidence="5" id="KW-1185">Reference proteome</keyword>
<feature type="transmembrane region" description="Helical" evidence="3">
    <location>
        <begin position="137"/>
        <end position="158"/>
    </location>
</feature>
<comment type="caution">
    <text evidence="4">The sequence shown here is derived from an EMBL/GenBank/DDBJ whole genome shotgun (WGS) entry which is preliminary data.</text>
</comment>
<evidence type="ECO:0000313" key="4">
    <source>
        <dbReference type="EMBL" id="MBC5999127.1"/>
    </source>
</evidence>
<feature type="transmembrane region" description="Helical" evidence="3">
    <location>
        <begin position="39"/>
        <end position="56"/>
    </location>
</feature>
<evidence type="ECO:0000256" key="2">
    <source>
        <dbReference type="PIRNR" id="PIRNR016661"/>
    </source>
</evidence>
<evidence type="ECO:0000313" key="5">
    <source>
        <dbReference type="Proteomes" id="UP000644115"/>
    </source>
</evidence>
<keyword evidence="2 3" id="KW-0472">Membrane</keyword>
<feature type="transmembrane region" description="Helical" evidence="3">
    <location>
        <begin position="63"/>
        <end position="82"/>
    </location>
</feature>
<dbReference type="GO" id="GO:0005886">
    <property type="term" value="C:plasma membrane"/>
    <property type="evidence" value="ECO:0007669"/>
    <property type="project" value="UniProtKB-SubCell"/>
</dbReference>